<dbReference type="SMART" id="SM00470">
    <property type="entry name" value="ParB"/>
    <property type="match status" value="1"/>
</dbReference>
<proteinExistence type="inferred from homology"/>
<accession>A0A1H0MY50</accession>
<name>A0A1H0MY50_9HYPH</name>
<dbReference type="Pfam" id="PF07506">
    <property type="entry name" value="RepB"/>
    <property type="match status" value="1"/>
</dbReference>
<dbReference type="InterPro" id="IPR037972">
    <property type="entry name" value="RepB_N"/>
</dbReference>
<dbReference type="NCBIfam" id="TIGR00180">
    <property type="entry name" value="parB_part"/>
    <property type="match status" value="1"/>
</dbReference>
<dbReference type="InterPro" id="IPR003115">
    <property type="entry name" value="ParB_N"/>
</dbReference>
<dbReference type="InterPro" id="IPR004437">
    <property type="entry name" value="ParB/RepB/Spo0J"/>
</dbReference>
<sequence length="349" mass="37791">MNKRTQSIASLFASRPPETGELSADNPTRAARVPSGSVRSMKDSFSQVERENEALRQSLTDGARILEIDPALVDPSPFADRFPDDEDTSSIDALTSSIRENGQEVPVLLRRHPADPSRYQTAFGHRRVRAARILARPVRAVVREMDDDALAVAQGLENAARQDLTFIERAVFAARLEDQGQGRAVIQRALAIDKAEASKLLAIARSIPPDILSWIGRAPKIGRGRWQALAELAGTADALERIRRHLAATGATPAGSDERFTAALRAGAPAAATASERSILALHSGRRIAALMARGRDARLVIDRSLGADFADFLADRLPALYEDYAATRGEPNPPPRADGTTETERKDG</sequence>
<gene>
    <name evidence="4" type="ORF">SAMN05192530_1163</name>
</gene>
<dbReference type="Gene3D" id="1.10.10.2830">
    <property type="match status" value="1"/>
</dbReference>
<dbReference type="InterPro" id="IPR011111">
    <property type="entry name" value="Plasmid_RepB"/>
</dbReference>
<dbReference type="GO" id="GO:0003677">
    <property type="term" value="F:DNA binding"/>
    <property type="evidence" value="ECO:0007669"/>
    <property type="project" value="InterPro"/>
</dbReference>
<evidence type="ECO:0000256" key="2">
    <source>
        <dbReference type="SAM" id="MobiDB-lite"/>
    </source>
</evidence>
<evidence type="ECO:0000256" key="1">
    <source>
        <dbReference type="ARBA" id="ARBA00006295"/>
    </source>
</evidence>
<protein>
    <submittedName>
        <fullName evidence="4">Chromosome partitioning protein, ParB family</fullName>
    </submittedName>
</protein>
<dbReference type="STRING" id="1166073.SAMN05192530_1163"/>
<dbReference type="GO" id="GO:0007059">
    <property type="term" value="P:chromosome segregation"/>
    <property type="evidence" value="ECO:0007669"/>
    <property type="project" value="TreeGrafter"/>
</dbReference>
<dbReference type="PANTHER" id="PTHR33375">
    <property type="entry name" value="CHROMOSOME-PARTITIONING PROTEIN PARB-RELATED"/>
    <property type="match status" value="1"/>
</dbReference>
<dbReference type="RefSeq" id="WP_090676997.1">
    <property type="nucleotide sequence ID" value="NZ_FNIT01000016.1"/>
</dbReference>
<dbReference type="InterPro" id="IPR017819">
    <property type="entry name" value="Plasmid_partition_RepB"/>
</dbReference>
<evidence type="ECO:0000313" key="4">
    <source>
        <dbReference type="EMBL" id="SDO85215.1"/>
    </source>
</evidence>
<organism evidence="4 5">
    <name type="scientific">Aureimonas jatrophae</name>
    <dbReference type="NCBI Taxonomy" id="1166073"/>
    <lineage>
        <taxon>Bacteria</taxon>
        <taxon>Pseudomonadati</taxon>
        <taxon>Pseudomonadota</taxon>
        <taxon>Alphaproteobacteria</taxon>
        <taxon>Hyphomicrobiales</taxon>
        <taxon>Aurantimonadaceae</taxon>
        <taxon>Aureimonas</taxon>
    </lineage>
</organism>
<dbReference type="PANTHER" id="PTHR33375:SF1">
    <property type="entry name" value="CHROMOSOME-PARTITIONING PROTEIN PARB-RELATED"/>
    <property type="match status" value="1"/>
</dbReference>
<dbReference type="Proteomes" id="UP000198793">
    <property type="component" value="Unassembled WGS sequence"/>
</dbReference>
<feature type="region of interest" description="Disordered" evidence="2">
    <location>
        <begin position="1"/>
        <end position="49"/>
    </location>
</feature>
<comment type="similarity">
    <text evidence="1">Belongs to the ParB family.</text>
</comment>
<dbReference type="InterPro" id="IPR050336">
    <property type="entry name" value="Chromosome_partition/occlusion"/>
</dbReference>
<dbReference type="Gene3D" id="3.90.1530.30">
    <property type="match status" value="1"/>
</dbReference>
<evidence type="ECO:0000259" key="3">
    <source>
        <dbReference type="SMART" id="SM00470"/>
    </source>
</evidence>
<feature type="domain" description="ParB-like N-terminal" evidence="3">
    <location>
        <begin position="66"/>
        <end position="159"/>
    </location>
</feature>
<dbReference type="CDD" id="cd16405">
    <property type="entry name" value="RepB_like_N"/>
    <property type="match status" value="1"/>
</dbReference>
<dbReference type="NCBIfam" id="TIGR03454">
    <property type="entry name" value="partition_RepB"/>
    <property type="match status" value="1"/>
</dbReference>
<evidence type="ECO:0000313" key="5">
    <source>
        <dbReference type="Proteomes" id="UP000198793"/>
    </source>
</evidence>
<dbReference type="SUPFAM" id="SSF109709">
    <property type="entry name" value="KorB DNA-binding domain-like"/>
    <property type="match status" value="1"/>
</dbReference>
<dbReference type="InterPro" id="IPR036086">
    <property type="entry name" value="ParB/Sulfiredoxin_sf"/>
</dbReference>
<reference evidence="4 5" key="1">
    <citation type="submission" date="2016-10" db="EMBL/GenBank/DDBJ databases">
        <authorList>
            <person name="de Groot N.N."/>
        </authorList>
    </citation>
    <scope>NUCLEOTIDE SEQUENCE [LARGE SCALE GENOMIC DNA]</scope>
    <source>
        <strain evidence="5">L7-484,KACC 16230,DSM 25025</strain>
    </source>
</reference>
<dbReference type="SUPFAM" id="SSF110849">
    <property type="entry name" value="ParB/Sulfiredoxin"/>
    <property type="match status" value="1"/>
</dbReference>
<dbReference type="AlphaFoldDB" id="A0A1H0MY50"/>
<keyword evidence="5" id="KW-1185">Reference proteome</keyword>
<dbReference type="EMBL" id="FNIT01000016">
    <property type="protein sequence ID" value="SDO85215.1"/>
    <property type="molecule type" value="Genomic_DNA"/>
</dbReference>
<dbReference type="Pfam" id="PF02195">
    <property type="entry name" value="ParB_N"/>
    <property type="match status" value="1"/>
</dbReference>
<dbReference type="GO" id="GO:0005694">
    <property type="term" value="C:chromosome"/>
    <property type="evidence" value="ECO:0007669"/>
    <property type="project" value="TreeGrafter"/>
</dbReference>
<feature type="region of interest" description="Disordered" evidence="2">
    <location>
        <begin position="325"/>
        <end position="349"/>
    </location>
</feature>
<dbReference type="OrthoDB" id="7908920at2"/>